<protein>
    <recommendedName>
        <fullName evidence="1">Signal transduction histidine kinase internal region domain-containing protein</fullName>
    </recommendedName>
</protein>
<dbReference type="InterPro" id="IPR036890">
    <property type="entry name" value="HATPase_C_sf"/>
</dbReference>
<name>A0ABP8BDM0_9SPHI</name>
<comment type="caution">
    <text evidence="2">The sequence shown here is derived from an EMBL/GenBank/DDBJ whole genome shotgun (WGS) entry which is preliminary data.</text>
</comment>
<sequence>MSILSEQELRKKELEEQKLKMSILDMKIAYFKSRINPHVLFNALNFLYSESLDLSKELSKGILTLSEILRYSLRDIEDDGKSLLVEEIAQIKNLILLNQFRFGKEIHFIHHEKGVTKTHKIVPLILITLVENALKFGEMTDEHNPIKLNIEVNNGKLRVSLENKKKTETLLSVEGYGIGLKFITYQLDRYYQKDYILKIDDKEEFYTVTLEINI</sequence>
<keyword evidence="3" id="KW-1185">Reference proteome</keyword>
<reference evidence="3" key="1">
    <citation type="journal article" date="2019" name="Int. J. Syst. Evol. Microbiol.">
        <title>The Global Catalogue of Microorganisms (GCM) 10K type strain sequencing project: providing services to taxonomists for standard genome sequencing and annotation.</title>
        <authorList>
            <consortium name="The Broad Institute Genomics Platform"/>
            <consortium name="The Broad Institute Genome Sequencing Center for Infectious Disease"/>
            <person name="Wu L."/>
            <person name="Ma J."/>
        </authorList>
    </citation>
    <scope>NUCLEOTIDE SEQUENCE [LARGE SCALE GENOMIC DNA]</scope>
    <source>
        <strain evidence="3">JCM 17626</strain>
    </source>
</reference>
<evidence type="ECO:0000313" key="2">
    <source>
        <dbReference type="EMBL" id="GAA4204208.1"/>
    </source>
</evidence>
<dbReference type="InterPro" id="IPR050640">
    <property type="entry name" value="Bact_2-comp_sensor_kinase"/>
</dbReference>
<accession>A0ABP8BDM0</accession>
<proteinExistence type="predicted"/>
<evidence type="ECO:0000313" key="3">
    <source>
        <dbReference type="Proteomes" id="UP001501772"/>
    </source>
</evidence>
<dbReference type="EMBL" id="BAABBY010000005">
    <property type="protein sequence ID" value="GAA4204208.1"/>
    <property type="molecule type" value="Genomic_DNA"/>
</dbReference>
<dbReference type="PANTHER" id="PTHR34220">
    <property type="entry name" value="SENSOR HISTIDINE KINASE YPDA"/>
    <property type="match status" value="1"/>
</dbReference>
<dbReference type="InterPro" id="IPR010559">
    <property type="entry name" value="Sig_transdc_His_kin_internal"/>
</dbReference>
<evidence type="ECO:0000259" key="1">
    <source>
        <dbReference type="Pfam" id="PF06580"/>
    </source>
</evidence>
<organism evidence="2 3">
    <name type="scientific">Pedobacter jeongneungensis</name>
    <dbReference type="NCBI Taxonomy" id="947309"/>
    <lineage>
        <taxon>Bacteria</taxon>
        <taxon>Pseudomonadati</taxon>
        <taxon>Bacteroidota</taxon>
        <taxon>Sphingobacteriia</taxon>
        <taxon>Sphingobacteriales</taxon>
        <taxon>Sphingobacteriaceae</taxon>
        <taxon>Pedobacter</taxon>
    </lineage>
</organism>
<dbReference type="PANTHER" id="PTHR34220:SF7">
    <property type="entry name" value="SENSOR HISTIDINE KINASE YPDA"/>
    <property type="match status" value="1"/>
</dbReference>
<feature type="domain" description="Signal transduction histidine kinase internal region" evidence="1">
    <location>
        <begin position="27"/>
        <end position="105"/>
    </location>
</feature>
<gene>
    <name evidence="2" type="ORF">GCM10022289_21690</name>
</gene>
<dbReference type="Proteomes" id="UP001501772">
    <property type="component" value="Unassembled WGS sequence"/>
</dbReference>
<dbReference type="Pfam" id="PF06580">
    <property type="entry name" value="His_kinase"/>
    <property type="match status" value="1"/>
</dbReference>
<dbReference type="SUPFAM" id="SSF55874">
    <property type="entry name" value="ATPase domain of HSP90 chaperone/DNA topoisomerase II/histidine kinase"/>
    <property type="match status" value="1"/>
</dbReference>